<dbReference type="Gene3D" id="2.60.40.150">
    <property type="entry name" value="C2 domain"/>
    <property type="match status" value="1"/>
</dbReference>
<evidence type="ECO:0000256" key="5">
    <source>
        <dbReference type="SAM" id="MobiDB-lite"/>
    </source>
</evidence>
<dbReference type="FunFam" id="1.10.10.10:FF:000024">
    <property type="entry name" value="U5 small nuclear ribonucleoprotein helicase"/>
    <property type="match status" value="1"/>
</dbReference>
<dbReference type="PANTHER" id="PTHR47961">
    <property type="entry name" value="DNA POLYMERASE THETA, PUTATIVE (AFU_ORTHOLOGUE AFUA_1G05260)-RELATED"/>
    <property type="match status" value="1"/>
</dbReference>
<dbReference type="InterPro" id="IPR035892">
    <property type="entry name" value="C2_domain_sf"/>
</dbReference>
<dbReference type="InterPro" id="IPR004179">
    <property type="entry name" value="Sec63-dom"/>
</dbReference>
<proteinExistence type="predicted"/>
<dbReference type="InterPro" id="IPR001650">
    <property type="entry name" value="Helicase_C-like"/>
</dbReference>
<keyword evidence="3" id="KW-0347">Helicase</keyword>
<feature type="domain" description="Helicase C-terminal" evidence="7">
    <location>
        <begin position="519"/>
        <end position="722"/>
    </location>
</feature>
<dbReference type="PANTHER" id="PTHR47961:SF13">
    <property type="entry name" value="ACTIVATING SIGNAL COINTEGRATOR 1 COMPLEX SUBUNIT 3"/>
    <property type="match status" value="1"/>
</dbReference>
<accession>A0A5C3NEN5</accession>
<evidence type="ECO:0000256" key="2">
    <source>
        <dbReference type="ARBA" id="ARBA00022801"/>
    </source>
</evidence>
<dbReference type="SMART" id="SM00487">
    <property type="entry name" value="DEXDc"/>
    <property type="match status" value="1"/>
</dbReference>
<dbReference type="GO" id="GO:0003676">
    <property type="term" value="F:nucleic acid binding"/>
    <property type="evidence" value="ECO:0007669"/>
    <property type="project" value="InterPro"/>
</dbReference>
<dbReference type="OrthoDB" id="5575at2759"/>
<dbReference type="Pfam" id="PF02889">
    <property type="entry name" value="Sec63"/>
    <property type="match status" value="1"/>
</dbReference>
<name>A0A5C3NEN5_9AGAM</name>
<protein>
    <submittedName>
        <fullName evidence="8">Sec63-domain-containing protein</fullName>
    </submittedName>
</protein>
<evidence type="ECO:0000259" key="6">
    <source>
        <dbReference type="PROSITE" id="PS51192"/>
    </source>
</evidence>
<dbReference type="SUPFAM" id="SSF81296">
    <property type="entry name" value="E set domains"/>
    <property type="match status" value="1"/>
</dbReference>
<evidence type="ECO:0000259" key="7">
    <source>
        <dbReference type="PROSITE" id="PS51194"/>
    </source>
</evidence>
<dbReference type="GO" id="GO:0016787">
    <property type="term" value="F:hydrolase activity"/>
    <property type="evidence" value="ECO:0007669"/>
    <property type="project" value="UniProtKB-KW"/>
</dbReference>
<keyword evidence="9" id="KW-1185">Reference proteome</keyword>
<dbReference type="InterPro" id="IPR003593">
    <property type="entry name" value="AAA+_ATPase"/>
</dbReference>
<dbReference type="CDD" id="cd18020">
    <property type="entry name" value="DEXHc_ASCC3_1"/>
    <property type="match status" value="1"/>
</dbReference>
<dbReference type="SUPFAM" id="SSF52540">
    <property type="entry name" value="P-loop containing nucleoside triphosphate hydrolases"/>
    <property type="match status" value="3"/>
</dbReference>
<evidence type="ECO:0000313" key="8">
    <source>
        <dbReference type="EMBL" id="TFK55802.1"/>
    </source>
</evidence>
<dbReference type="InterPro" id="IPR027417">
    <property type="entry name" value="P-loop_NTPase"/>
</dbReference>
<dbReference type="FunFam" id="1.10.3380.10:FF:000001">
    <property type="entry name" value="U5 small nuclear ribonucleoprotein helicase"/>
    <property type="match status" value="1"/>
</dbReference>
<evidence type="ECO:0000256" key="1">
    <source>
        <dbReference type="ARBA" id="ARBA00022741"/>
    </source>
</evidence>
<evidence type="ECO:0000313" key="9">
    <source>
        <dbReference type="Proteomes" id="UP000305948"/>
    </source>
</evidence>
<dbReference type="Gene3D" id="3.40.50.300">
    <property type="entry name" value="P-loop containing nucleotide triphosphate hydrolases"/>
    <property type="match status" value="4"/>
</dbReference>
<feature type="domain" description="Helicase ATP-binding" evidence="6">
    <location>
        <begin position="297"/>
        <end position="488"/>
    </location>
</feature>
<dbReference type="PROSITE" id="PS51194">
    <property type="entry name" value="HELICASE_CTER"/>
    <property type="match status" value="1"/>
</dbReference>
<dbReference type="InterPro" id="IPR057842">
    <property type="entry name" value="WH_MER3"/>
</dbReference>
<dbReference type="InterPro" id="IPR014756">
    <property type="entry name" value="Ig_E-set"/>
</dbReference>
<dbReference type="InterPro" id="IPR050474">
    <property type="entry name" value="Hel308_SKI2-like"/>
</dbReference>
<dbReference type="GO" id="GO:0004386">
    <property type="term" value="F:helicase activity"/>
    <property type="evidence" value="ECO:0007669"/>
    <property type="project" value="UniProtKB-KW"/>
</dbReference>
<dbReference type="SMART" id="SM00382">
    <property type="entry name" value="AAA"/>
    <property type="match status" value="2"/>
</dbReference>
<dbReference type="GO" id="GO:0005524">
    <property type="term" value="F:ATP binding"/>
    <property type="evidence" value="ECO:0007669"/>
    <property type="project" value="UniProtKB-KW"/>
</dbReference>
<dbReference type="STRING" id="5364.A0A5C3NEN5"/>
<sequence>MVNILRHLELLADSVPESDVDRRGVEEWLSIRKPGKGKAKEDTDQLEEDLGHEESWNSIVDASKAGPTNGHATTPLPSELAQSLVSRLISKPNAEPLLNTLHATLSSSRPNDAISEELVEIIGFDDLDLATEILSHRAEVTAVLGAWTGNAEHPVEPIEPTSNKSKGKARRDGVPDSADLSPEAVRKRMQQQLRDNAARPLFTGVAHDAPEVLPHVYSSSSIVQNNILSQMGSKYLLPMGTTRHDHEEYEEVVVPPAKPVPPRESERLISVAELDDLAAGSFPGYKSLNRVQSIVYPTAYGSNENLLICAPTGAGKTDVAMLTVLRVLDQHRSKDPNAKSLASTIDVKSFKIIYVAPMKALAAEIVRKLGSRLKWLAIRVRELTGDMQLTKAEIEETQIIVTTPEKWDVVTRKPTGEGELVTRVKLLIIDEVHLLNEDRGAVIETIVARTLRQVESSQSVIRIVGLSATLPNYIDVADFLSVSRYTGLFYFDSSFRPVPLEQHFIGVKGKPNSPTSKKNLDRVSYEKVAELVNQGHQVMVFVHARKETVKTAQALREAALAAGALDEFSCQDHPQWSFFRRDIGTSRNKEMKQLFDDGFGIHHAGMLRSDRNMMERMFGDRAIKVLCCTATLAWGVNLPAHAVIIKGTQVYDSSKGSFVDLSVLDVLQVFGRAGRPGLESSGEGYICTTEDKLTHYLDAVTSQNPIESKFVGGMVDALNAEIALGTVATVPDGVQWLGYTYLFVRMRKNPFQYGLSRDELGDDPQLGSKRAQLIAFAAQQLAEARMIIFDRQREALHITDIGRIAAKYYIRHSSILIFNKEFRPKMTEADILAMLSLSTEFDQVQTRESEQKELEELMNQAPCAVKGGTENSHGKVNILLQGYISGARVEDFALVSDTAYVAQNAGRIIRALLEIAISRKWANASSALMGMSKAIEKRMWPYDHPLKQFTLKYDVLYNLERWADNYTVPELAAMSAADLGKLIHLNEHHGAALLDAAKQFPTVEISYELRPLGSNILKIAVHLGRVFNWSSKIHGSVEPFWVWIEDHEGLNILQMAHLVFRQSTKSLDADFVISIPNGDLPPSMTIRFVSDRWIGAEEEVSVSFDGLVMPKPPQSHTPRLDLPFLSSSVLQHSALEDLLSSKVRNFNALQTQVFWSVIRTRSTCLVCGPPACGKSTMLQILSWSTLTNSEDCSWVLVVTPRRSFASELISEMRPISRVLGISVELATEQTVFRTVKEKTIKFVAATQLLPALAAARNHRALSSLKLVACDSLEQLDPAYEAAVSLLRQASQHHPIRFVGFASSLNDPTDLAAWLDVDPLDLYDFKPVDSDQSLTVSTQTFTIPHSAALLKTMAKPAYSAIRAGSSDGPAIVFVPSRGQCRPVALDLITQCALGTGSISGYLPPGFPSIHLEDICSRLQDFSLADVIRSGVGIFHDGVVRSDRALMLDLYADGIINVLIVPREACWTLPVRAAVVVVMGTQYFSVQTDSDERQLREYGLDELVRMQGRAVRHGGSGHFHLFCQAESKDTYVRLLEDGLPLESKLLDTSTFSDWYKDRRKDGSISSKQDAMDILSWTYLARRIDSNPAYYDVGSDSTQKALSRIVDVLDQRCE</sequence>
<feature type="domain" description="Helicase ATP-binding" evidence="6">
    <location>
        <begin position="1155"/>
        <end position="1322"/>
    </location>
</feature>
<keyword evidence="4" id="KW-0067">ATP-binding</keyword>
<dbReference type="Gene3D" id="1.10.10.10">
    <property type="entry name" value="Winged helix-like DNA-binding domain superfamily/Winged helix DNA-binding domain"/>
    <property type="match status" value="2"/>
</dbReference>
<dbReference type="InterPro" id="IPR036390">
    <property type="entry name" value="WH_DNA-bd_sf"/>
</dbReference>
<dbReference type="InterPro" id="IPR014001">
    <property type="entry name" value="Helicase_ATP-bd"/>
</dbReference>
<dbReference type="Gene3D" id="1.10.3380.10">
    <property type="entry name" value="Sec63 N-terminal domain-like domain"/>
    <property type="match status" value="1"/>
</dbReference>
<gene>
    <name evidence="8" type="ORF">OE88DRAFT_1652282</name>
</gene>
<feature type="region of interest" description="Disordered" evidence="5">
    <location>
        <begin position="33"/>
        <end position="55"/>
    </location>
</feature>
<dbReference type="PROSITE" id="PS51192">
    <property type="entry name" value="HELICASE_ATP_BIND_1"/>
    <property type="match status" value="2"/>
</dbReference>
<dbReference type="Pfam" id="PF23445">
    <property type="entry name" value="WHD_SNRNP200"/>
    <property type="match status" value="2"/>
</dbReference>
<dbReference type="SMART" id="SM00490">
    <property type="entry name" value="HELICc"/>
    <property type="match status" value="1"/>
</dbReference>
<evidence type="ECO:0000256" key="3">
    <source>
        <dbReference type="ARBA" id="ARBA00022806"/>
    </source>
</evidence>
<dbReference type="SUPFAM" id="SSF46785">
    <property type="entry name" value="Winged helix' DNA-binding domain"/>
    <property type="match status" value="1"/>
</dbReference>
<keyword evidence="2" id="KW-0378">Hydrolase</keyword>
<dbReference type="Pfam" id="PF00270">
    <property type="entry name" value="DEAD"/>
    <property type="match status" value="2"/>
</dbReference>
<keyword evidence="1" id="KW-0547">Nucleotide-binding</keyword>
<feature type="region of interest" description="Disordered" evidence="5">
    <location>
        <begin position="152"/>
        <end position="191"/>
    </location>
</feature>
<dbReference type="FunFam" id="3.40.50.300:FF:000062">
    <property type="entry name" value="U5 small nuclear ribonucleoprotein helicase"/>
    <property type="match status" value="1"/>
</dbReference>
<dbReference type="SUPFAM" id="SSF158702">
    <property type="entry name" value="Sec63 N-terminal domain-like"/>
    <property type="match status" value="1"/>
</dbReference>
<evidence type="ECO:0000256" key="4">
    <source>
        <dbReference type="ARBA" id="ARBA00022840"/>
    </source>
</evidence>
<dbReference type="InterPro" id="IPR011545">
    <property type="entry name" value="DEAD/DEAH_box_helicase_dom"/>
</dbReference>
<organism evidence="8 9">
    <name type="scientific">Heliocybe sulcata</name>
    <dbReference type="NCBI Taxonomy" id="5364"/>
    <lineage>
        <taxon>Eukaryota</taxon>
        <taxon>Fungi</taxon>
        <taxon>Dikarya</taxon>
        <taxon>Basidiomycota</taxon>
        <taxon>Agaricomycotina</taxon>
        <taxon>Agaricomycetes</taxon>
        <taxon>Gloeophyllales</taxon>
        <taxon>Gloeophyllaceae</taxon>
        <taxon>Heliocybe</taxon>
    </lineage>
</organism>
<reference evidence="8 9" key="1">
    <citation type="journal article" date="2019" name="Nat. Ecol. Evol.">
        <title>Megaphylogeny resolves global patterns of mushroom evolution.</title>
        <authorList>
            <person name="Varga T."/>
            <person name="Krizsan K."/>
            <person name="Foldi C."/>
            <person name="Dima B."/>
            <person name="Sanchez-Garcia M."/>
            <person name="Sanchez-Ramirez S."/>
            <person name="Szollosi G.J."/>
            <person name="Szarkandi J.G."/>
            <person name="Papp V."/>
            <person name="Albert L."/>
            <person name="Andreopoulos W."/>
            <person name="Angelini C."/>
            <person name="Antonin V."/>
            <person name="Barry K.W."/>
            <person name="Bougher N.L."/>
            <person name="Buchanan P."/>
            <person name="Buyck B."/>
            <person name="Bense V."/>
            <person name="Catcheside P."/>
            <person name="Chovatia M."/>
            <person name="Cooper J."/>
            <person name="Damon W."/>
            <person name="Desjardin D."/>
            <person name="Finy P."/>
            <person name="Geml J."/>
            <person name="Haridas S."/>
            <person name="Hughes K."/>
            <person name="Justo A."/>
            <person name="Karasinski D."/>
            <person name="Kautmanova I."/>
            <person name="Kiss B."/>
            <person name="Kocsube S."/>
            <person name="Kotiranta H."/>
            <person name="LaButti K.M."/>
            <person name="Lechner B.E."/>
            <person name="Liimatainen K."/>
            <person name="Lipzen A."/>
            <person name="Lukacs Z."/>
            <person name="Mihaltcheva S."/>
            <person name="Morgado L.N."/>
            <person name="Niskanen T."/>
            <person name="Noordeloos M.E."/>
            <person name="Ohm R.A."/>
            <person name="Ortiz-Santana B."/>
            <person name="Ovrebo C."/>
            <person name="Racz N."/>
            <person name="Riley R."/>
            <person name="Savchenko A."/>
            <person name="Shiryaev A."/>
            <person name="Soop K."/>
            <person name="Spirin V."/>
            <person name="Szebenyi C."/>
            <person name="Tomsovsky M."/>
            <person name="Tulloss R.E."/>
            <person name="Uehling J."/>
            <person name="Grigoriev I.V."/>
            <person name="Vagvolgyi C."/>
            <person name="Papp T."/>
            <person name="Martin F.M."/>
            <person name="Miettinen O."/>
            <person name="Hibbett D.S."/>
            <person name="Nagy L.G."/>
        </authorList>
    </citation>
    <scope>NUCLEOTIDE SEQUENCE [LARGE SCALE GENOMIC DNA]</scope>
    <source>
        <strain evidence="8 9">OMC1185</strain>
    </source>
</reference>
<dbReference type="FunFam" id="3.40.50.300:FF:000102">
    <property type="entry name" value="RNA helicase, activating signal cointegrator 1"/>
    <property type="match status" value="1"/>
</dbReference>
<dbReference type="CDD" id="cd18795">
    <property type="entry name" value="SF2_C_Ski2"/>
    <property type="match status" value="1"/>
</dbReference>
<dbReference type="SMART" id="SM00973">
    <property type="entry name" value="Sec63"/>
    <property type="match status" value="1"/>
</dbReference>
<dbReference type="InterPro" id="IPR036388">
    <property type="entry name" value="WH-like_DNA-bd_sf"/>
</dbReference>
<dbReference type="EMBL" id="ML213504">
    <property type="protein sequence ID" value="TFK55802.1"/>
    <property type="molecule type" value="Genomic_DNA"/>
</dbReference>
<dbReference type="Proteomes" id="UP000305948">
    <property type="component" value="Unassembled WGS sequence"/>
</dbReference>